<protein>
    <submittedName>
        <fullName evidence="2">(Mediterranean fruit fly) hypothetical protein</fullName>
    </submittedName>
</protein>
<dbReference type="EMBL" id="CAJHJT010000023">
    <property type="protein sequence ID" value="CAD7001518.1"/>
    <property type="molecule type" value="Genomic_DNA"/>
</dbReference>
<gene>
    <name evidence="2" type="ORF">CCAP1982_LOCUS10015</name>
</gene>
<comment type="caution">
    <text evidence="2">The sequence shown here is derived from an EMBL/GenBank/DDBJ whole genome shotgun (WGS) entry which is preliminary data.</text>
</comment>
<evidence type="ECO:0000313" key="3">
    <source>
        <dbReference type="Proteomes" id="UP000606786"/>
    </source>
</evidence>
<feature type="region of interest" description="Disordered" evidence="1">
    <location>
        <begin position="12"/>
        <end position="44"/>
    </location>
</feature>
<organism evidence="2 3">
    <name type="scientific">Ceratitis capitata</name>
    <name type="common">Mediterranean fruit fly</name>
    <name type="synonym">Tephritis capitata</name>
    <dbReference type="NCBI Taxonomy" id="7213"/>
    <lineage>
        <taxon>Eukaryota</taxon>
        <taxon>Metazoa</taxon>
        <taxon>Ecdysozoa</taxon>
        <taxon>Arthropoda</taxon>
        <taxon>Hexapoda</taxon>
        <taxon>Insecta</taxon>
        <taxon>Pterygota</taxon>
        <taxon>Neoptera</taxon>
        <taxon>Endopterygota</taxon>
        <taxon>Diptera</taxon>
        <taxon>Brachycera</taxon>
        <taxon>Muscomorpha</taxon>
        <taxon>Tephritoidea</taxon>
        <taxon>Tephritidae</taxon>
        <taxon>Ceratitis</taxon>
        <taxon>Ceratitis</taxon>
    </lineage>
</organism>
<accession>A0A811UT73</accession>
<proteinExistence type="predicted"/>
<sequence length="92" mass="10319">MALKLKDNQYTRIKGARAGPSQNSLSRLNNRNYNKQWGKPKPRQSNLALAQKIINHSSVEWAINSYEKFKSPGIGGIWPAQLQNGEQVISAL</sequence>
<keyword evidence="3" id="KW-1185">Reference proteome</keyword>
<name>A0A811UT73_CERCA</name>
<feature type="non-terminal residue" evidence="2">
    <location>
        <position position="92"/>
    </location>
</feature>
<dbReference type="AlphaFoldDB" id="A0A811UT73"/>
<evidence type="ECO:0000313" key="2">
    <source>
        <dbReference type="EMBL" id="CAD7001518.1"/>
    </source>
</evidence>
<reference evidence="2" key="1">
    <citation type="submission" date="2020-11" db="EMBL/GenBank/DDBJ databases">
        <authorList>
            <person name="Whitehead M."/>
        </authorList>
    </citation>
    <scope>NUCLEOTIDE SEQUENCE</scope>
    <source>
        <strain evidence="2">EGII</strain>
    </source>
</reference>
<evidence type="ECO:0000256" key="1">
    <source>
        <dbReference type="SAM" id="MobiDB-lite"/>
    </source>
</evidence>
<feature type="compositionally biased region" description="Low complexity" evidence="1">
    <location>
        <begin position="23"/>
        <end position="32"/>
    </location>
</feature>
<dbReference type="Proteomes" id="UP000606786">
    <property type="component" value="Unassembled WGS sequence"/>
</dbReference>